<dbReference type="Proteomes" id="UP001172102">
    <property type="component" value="Unassembled WGS sequence"/>
</dbReference>
<feature type="compositionally biased region" description="Polar residues" evidence="1">
    <location>
        <begin position="189"/>
        <end position="205"/>
    </location>
</feature>
<dbReference type="GO" id="GO:0016491">
    <property type="term" value="F:oxidoreductase activity"/>
    <property type="evidence" value="ECO:0007669"/>
    <property type="project" value="TreeGrafter"/>
</dbReference>
<proteinExistence type="predicted"/>
<evidence type="ECO:0000313" key="2">
    <source>
        <dbReference type="EMBL" id="KAK0721175.1"/>
    </source>
</evidence>
<keyword evidence="3" id="KW-1185">Reference proteome</keyword>
<name>A0AA40DZ98_9PEZI</name>
<organism evidence="2 3">
    <name type="scientific">Lasiosphaeris hirsuta</name>
    <dbReference type="NCBI Taxonomy" id="260670"/>
    <lineage>
        <taxon>Eukaryota</taxon>
        <taxon>Fungi</taxon>
        <taxon>Dikarya</taxon>
        <taxon>Ascomycota</taxon>
        <taxon>Pezizomycotina</taxon>
        <taxon>Sordariomycetes</taxon>
        <taxon>Sordariomycetidae</taxon>
        <taxon>Sordariales</taxon>
        <taxon>Lasiosphaeriaceae</taxon>
        <taxon>Lasiosphaeris</taxon>
    </lineage>
</organism>
<accession>A0AA40DZ98</accession>
<dbReference type="AlphaFoldDB" id="A0AA40DZ98"/>
<feature type="region of interest" description="Disordered" evidence="1">
    <location>
        <begin position="183"/>
        <end position="205"/>
    </location>
</feature>
<dbReference type="PANTHER" id="PTHR48075:SF3">
    <property type="entry name" value="3-HYDROXYACYL-COA DEHYDROGENASE"/>
    <property type="match status" value="1"/>
</dbReference>
<sequence>MLPAIRTVELMTDGETEPEIFPFLPKMLEECGMLPTTARKSPPVISFIFNLLWAAVKREALTILAKGAKVTLRKLTDQVGLETVAFIKDNYIKERDLDGELTVGWLRKNYIQKGNLGSKSDLGGLCTSDSHDNGTTSFLSNGTELELQTSNGVHGFQPAIYFLKVGPGGNAKALSNILTNGKIPRQDPATGSSRPLCPSSQHPTASTCVPRAAGATLLGNKRFQRVHVVRRHRRRSLAGKLYWT</sequence>
<gene>
    <name evidence="2" type="ORF">B0H67DRAFT_663921</name>
</gene>
<reference evidence="2" key="1">
    <citation type="submission" date="2023-06" db="EMBL/GenBank/DDBJ databases">
        <title>Genome-scale phylogeny and comparative genomics of the fungal order Sordariales.</title>
        <authorList>
            <consortium name="Lawrence Berkeley National Laboratory"/>
            <person name="Hensen N."/>
            <person name="Bonometti L."/>
            <person name="Westerberg I."/>
            <person name="Brannstrom I.O."/>
            <person name="Guillou S."/>
            <person name="Cros-Aarteil S."/>
            <person name="Calhoun S."/>
            <person name="Haridas S."/>
            <person name="Kuo A."/>
            <person name="Mondo S."/>
            <person name="Pangilinan J."/>
            <person name="Riley R."/>
            <person name="Labutti K."/>
            <person name="Andreopoulos B."/>
            <person name="Lipzen A."/>
            <person name="Chen C."/>
            <person name="Yanf M."/>
            <person name="Daum C."/>
            <person name="Ng V."/>
            <person name="Clum A."/>
            <person name="Steindorff A."/>
            <person name="Ohm R."/>
            <person name="Martin F."/>
            <person name="Silar P."/>
            <person name="Natvig D."/>
            <person name="Lalanne C."/>
            <person name="Gautier V."/>
            <person name="Ament-Velasquez S.L."/>
            <person name="Kruys A."/>
            <person name="Hutchinson M.I."/>
            <person name="Powell A.J."/>
            <person name="Barry K."/>
            <person name="Miller A.N."/>
            <person name="Grigoriev I.V."/>
            <person name="Debuchy R."/>
            <person name="Gladieux P."/>
            <person name="Thoren M.H."/>
            <person name="Johannesson H."/>
        </authorList>
    </citation>
    <scope>NUCLEOTIDE SEQUENCE</scope>
    <source>
        <strain evidence="2">SMH4607-1</strain>
    </source>
</reference>
<dbReference type="EMBL" id="JAUKUA010000003">
    <property type="protein sequence ID" value="KAK0721175.1"/>
    <property type="molecule type" value="Genomic_DNA"/>
</dbReference>
<evidence type="ECO:0000313" key="3">
    <source>
        <dbReference type="Proteomes" id="UP001172102"/>
    </source>
</evidence>
<protein>
    <submittedName>
        <fullName evidence="2">Uncharacterized protein</fullName>
    </submittedName>
</protein>
<comment type="caution">
    <text evidence="2">The sequence shown here is derived from an EMBL/GenBank/DDBJ whole genome shotgun (WGS) entry which is preliminary data.</text>
</comment>
<dbReference type="PANTHER" id="PTHR48075">
    <property type="entry name" value="3-HYDROXYACYL-COA DEHYDROGENASE FAMILY PROTEIN"/>
    <property type="match status" value="1"/>
</dbReference>
<evidence type="ECO:0000256" key="1">
    <source>
        <dbReference type="SAM" id="MobiDB-lite"/>
    </source>
</evidence>